<keyword evidence="8" id="KW-0472">Membrane</keyword>
<dbReference type="Gene3D" id="1.10.1090.10">
    <property type="entry name" value="Cytochrome b-c1 complex subunit 7"/>
    <property type="match status" value="1"/>
</dbReference>
<dbReference type="PANTHER" id="PTHR12022">
    <property type="entry name" value="UBIQUINOL-CYTOCHROME C REDUCTASE COMPLEX 14 KD PROTEIN"/>
    <property type="match status" value="1"/>
</dbReference>
<evidence type="ECO:0000256" key="1">
    <source>
        <dbReference type="ARBA" id="ARBA00004443"/>
    </source>
</evidence>
<evidence type="ECO:0000256" key="8">
    <source>
        <dbReference type="ARBA" id="ARBA00023136"/>
    </source>
</evidence>
<protein>
    <recommendedName>
        <fullName evidence="9">Complex III subunit 7</fullName>
    </recommendedName>
</protein>
<dbReference type="InterPro" id="IPR036544">
    <property type="entry name" value="QCR7_sf"/>
</dbReference>
<comment type="caution">
    <text evidence="10">The sequence shown here is derived from an EMBL/GenBank/DDBJ whole genome shotgun (WGS) entry which is preliminary data.</text>
</comment>
<dbReference type="Pfam" id="PF02271">
    <property type="entry name" value="UCR_14kD"/>
    <property type="match status" value="1"/>
</dbReference>
<dbReference type="FunFam" id="1.10.1090.10:FF:000001">
    <property type="entry name" value="Cytochrome b-c1 complex subunit 7"/>
    <property type="match status" value="1"/>
</dbReference>
<comment type="subcellular location">
    <subcellularLocation>
        <location evidence="1">Mitochondrion inner membrane</location>
        <topology evidence="1">Peripheral membrane protein</topology>
        <orientation evidence="1">Matrix side</orientation>
    </subcellularLocation>
</comment>
<sequence>MLEPIARAVQNNGVFRAICRPLANTWVNLSGYRRLGLRYDDLLREETPIIQEAIARLNRDETDGRVYRHKRAFQLSLSHQELPSSQWTKPQDDYKYLQPLIEEVRLEQEERDAFNSMTTTVRK</sequence>
<evidence type="ECO:0000256" key="2">
    <source>
        <dbReference type="ARBA" id="ARBA00008554"/>
    </source>
</evidence>
<dbReference type="InterPro" id="IPR003197">
    <property type="entry name" value="QCR7"/>
</dbReference>
<keyword evidence="7" id="KW-0496">Mitochondrion</keyword>
<evidence type="ECO:0000256" key="5">
    <source>
        <dbReference type="ARBA" id="ARBA00022792"/>
    </source>
</evidence>
<keyword evidence="3" id="KW-0813">Transport</keyword>
<evidence type="ECO:0000256" key="4">
    <source>
        <dbReference type="ARBA" id="ARBA00022660"/>
    </source>
</evidence>
<proteinExistence type="inferred from homology"/>
<dbReference type="Proteomes" id="UP001145021">
    <property type="component" value="Unassembled WGS sequence"/>
</dbReference>
<comment type="similarity">
    <text evidence="2">Belongs to the UQCRB/QCR7 family.</text>
</comment>
<keyword evidence="11" id="KW-1185">Reference proteome</keyword>
<dbReference type="GO" id="GO:0045275">
    <property type="term" value="C:respiratory chain complex III"/>
    <property type="evidence" value="ECO:0007669"/>
    <property type="project" value="InterPro"/>
</dbReference>
<evidence type="ECO:0000313" key="10">
    <source>
        <dbReference type="EMBL" id="KAJ1646619.1"/>
    </source>
</evidence>
<evidence type="ECO:0000256" key="7">
    <source>
        <dbReference type="ARBA" id="ARBA00023128"/>
    </source>
</evidence>
<name>A0A9W7XP19_9FUNG</name>
<reference evidence="10" key="1">
    <citation type="submission" date="2022-07" db="EMBL/GenBank/DDBJ databases">
        <title>Phylogenomic reconstructions and comparative analyses of Kickxellomycotina fungi.</title>
        <authorList>
            <person name="Reynolds N.K."/>
            <person name="Stajich J.E."/>
            <person name="Barry K."/>
            <person name="Grigoriev I.V."/>
            <person name="Crous P."/>
            <person name="Smith M.E."/>
        </authorList>
    </citation>
    <scope>NUCLEOTIDE SEQUENCE</scope>
    <source>
        <strain evidence="10">NBRC 105413</strain>
    </source>
</reference>
<gene>
    <name evidence="10" type="primary">QCR7</name>
    <name evidence="10" type="ORF">LPJ64_001900</name>
</gene>
<dbReference type="EMBL" id="JANBOH010000054">
    <property type="protein sequence ID" value="KAJ1646619.1"/>
    <property type="molecule type" value="Genomic_DNA"/>
</dbReference>
<evidence type="ECO:0000256" key="9">
    <source>
        <dbReference type="ARBA" id="ARBA00031684"/>
    </source>
</evidence>
<keyword evidence="4" id="KW-0679">Respiratory chain</keyword>
<dbReference type="GO" id="GO:0005743">
    <property type="term" value="C:mitochondrial inner membrane"/>
    <property type="evidence" value="ECO:0007669"/>
    <property type="project" value="UniProtKB-SubCell"/>
</dbReference>
<evidence type="ECO:0000256" key="3">
    <source>
        <dbReference type="ARBA" id="ARBA00022448"/>
    </source>
</evidence>
<dbReference type="PANTHER" id="PTHR12022:SF0">
    <property type="entry name" value="CYTOCHROME B-C1 COMPLEX SUBUNIT 7"/>
    <property type="match status" value="1"/>
</dbReference>
<accession>A0A9W7XP19</accession>
<evidence type="ECO:0000313" key="11">
    <source>
        <dbReference type="Proteomes" id="UP001145021"/>
    </source>
</evidence>
<evidence type="ECO:0000256" key="6">
    <source>
        <dbReference type="ARBA" id="ARBA00022982"/>
    </source>
</evidence>
<organism evidence="10 11">
    <name type="scientific">Coemansia asiatica</name>
    <dbReference type="NCBI Taxonomy" id="1052880"/>
    <lineage>
        <taxon>Eukaryota</taxon>
        <taxon>Fungi</taxon>
        <taxon>Fungi incertae sedis</taxon>
        <taxon>Zoopagomycota</taxon>
        <taxon>Kickxellomycotina</taxon>
        <taxon>Kickxellomycetes</taxon>
        <taxon>Kickxellales</taxon>
        <taxon>Kickxellaceae</taxon>
        <taxon>Coemansia</taxon>
    </lineage>
</organism>
<keyword evidence="6" id="KW-0249">Electron transport</keyword>
<dbReference type="GO" id="GO:0006122">
    <property type="term" value="P:mitochondrial electron transport, ubiquinol to cytochrome c"/>
    <property type="evidence" value="ECO:0007669"/>
    <property type="project" value="InterPro"/>
</dbReference>
<dbReference type="SUPFAM" id="SSF81524">
    <property type="entry name" value="14 kDa protein of cytochrome bc1 complex (Ubiquinol-cytochrome c reductase)"/>
    <property type="match status" value="1"/>
</dbReference>
<dbReference type="AlphaFoldDB" id="A0A9W7XP19"/>
<keyword evidence="5" id="KW-0999">Mitochondrion inner membrane</keyword>